<evidence type="ECO:0000259" key="1">
    <source>
        <dbReference type="PROSITE" id="PS51677"/>
    </source>
</evidence>
<dbReference type="InterPro" id="IPR050248">
    <property type="entry name" value="Polysacc_deacetylase_ArnD"/>
</dbReference>
<dbReference type="NCBIfam" id="TIGR02884">
    <property type="entry name" value="spore_pdaA"/>
    <property type="match status" value="1"/>
</dbReference>
<feature type="domain" description="NodB homology" evidence="1">
    <location>
        <begin position="79"/>
        <end position="261"/>
    </location>
</feature>
<dbReference type="InterPro" id="IPR014235">
    <property type="entry name" value="Spore_PdaA"/>
</dbReference>
<evidence type="ECO:0000313" key="2">
    <source>
        <dbReference type="EMBL" id="MCG4611701.1"/>
    </source>
</evidence>
<name>A0ABS9MLV9_9FIRM</name>
<sequence>MVIVLRKKWILAGLLCLLLLAAVPGIFHHVTDASVAASASANTNWGLSFQEEGKTPVGNASAASLKQYDAYYAGDPSQKTIYLTFDAGYENGYTPAILDTLKKHNVKAAFFVVGNYIETSPDLVKRMVAEGHIVGNHTYHHPDMSKISAMEDFKKEITSLEALYKETTGQEMEKFYRPPQGKYSESNLKQAQELGYKTVFWSLAYVDWYVDQQPSKEEAFSKLLPRIHPGAVVLLHSTSKTNAEILDELLCKWEAEGYTFGTLHDLCV</sequence>
<comment type="caution">
    <text evidence="2">The sequence shown here is derived from an EMBL/GenBank/DDBJ whole genome shotgun (WGS) entry which is preliminary data.</text>
</comment>
<dbReference type="RefSeq" id="WP_087232261.1">
    <property type="nucleotide sequence ID" value="NZ_JAKNHQ010000021.1"/>
</dbReference>
<organism evidence="2 3">
    <name type="scientific">Anaeromassilibacillus senegalensis</name>
    <dbReference type="NCBI Taxonomy" id="1673717"/>
    <lineage>
        <taxon>Bacteria</taxon>
        <taxon>Bacillati</taxon>
        <taxon>Bacillota</taxon>
        <taxon>Clostridia</taxon>
        <taxon>Eubacteriales</taxon>
        <taxon>Acutalibacteraceae</taxon>
        <taxon>Anaeromassilibacillus</taxon>
    </lineage>
</organism>
<dbReference type="PANTHER" id="PTHR10587:SF78">
    <property type="entry name" value="PEPTIDOGLYCAN-N-ACETYLMURAMIC ACID DEACETYLASE PDAA"/>
    <property type="match status" value="1"/>
</dbReference>
<accession>A0ABS9MLV9</accession>
<evidence type="ECO:0000313" key="3">
    <source>
        <dbReference type="Proteomes" id="UP001298681"/>
    </source>
</evidence>
<dbReference type="InterPro" id="IPR002509">
    <property type="entry name" value="NODB_dom"/>
</dbReference>
<dbReference type="Pfam" id="PF01522">
    <property type="entry name" value="Polysacc_deac_1"/>
    <property type="match status" value="1"/>
</dbReference>
<dbReference type="EMBL" id="JAKNHQ010000021">
    <property type="protein sequence ID" value="MCG4611701.1"/>
    <property type="molecule type" value="Genomic_DNA"/>
</dbReference>
<dbReference type="PROSITE" id="PS51677">
    <property type="entry name" value="NODB"/>
    <property type="match status" value="1"/>
</dbReference>
<dbReference type="Gene3D" id="3.20.20.370">
    <property type="entry name" value="Glycoside hydrolase/deacetylase"/>
    <property type="match status" value="1"/>
</dbReference>
<dbReference type="CDD" id="cd10948">
    <property type="entry name" value="CE4_BsPdaA_like"/>
    <property type="match status" value="1"/>
</dbReference>
<dbReference type="PANTHER" id="PTHR10587">
    <property type="entry name" value="GLYCOSYL TRANSFERASE-RELATED"/>
    <property type="match status" value="1"/>
</dbReference>
<dbReference type="Proteomes" id="UP001298681">
    <property type="component" value="Unassembled WGS sequence"/>
</dbReference>
<dbReference type="SUPFAM" id="SSF88713">
    <property type="entry name" value="Glycoside hydrolase/deacetylase"/>
    <property type="match status" value="1"/>
</dbReference>
<reference evidence="2 3" key="1">
    <citation type="submission" date="2022-01" db="EMBL/GenBank/DDBJ databases">
        <title>Collection of gut derived symbiotic bacterial strains cultured from healthy donors.</title>
        <authorList>
            <person name="Lin H."/>
            <person name="Kohout C."/>
            <person name="Waligurski E."/>
            <person name="Pamer E.G."/>
        </authorList>
    </citation>
    <scope>NUCLEOTIDE SEQUENCE [LARGE SCALE GENOMIC DNA]</scope>
    <source>
        <strain evidence="2 3">DFI.7.58</strain>
    </source>
</reference>
<proteinExistence type="predicted"/>
<keyword evidence="3" id="KW-1185">Reference proteome</keyword>
<dbReference type="InterPro" id="IPR011330">
    <property type="entry name" value="Glyco_hydro/deAcase_b/a-brl"/>
</dbReference>
<gene>
    <name evidence="2" type="primary">pdaA</name>
    <name evidence="2" type="ORF">L0P57_12265</name>
</gene>
<protein>
    <submittedName>
        <fullName evidence="2">Delta-lactam-biosynthetic de-N-acetylase</fullName>
    </submittedName>
</protein>